<comment type="catalytic activity">
    <reaction evidence="9 11">
        <text>4-(phosphooxy)-L-threonine + 2-oxoglutarate = (R)-3-hydroxy-2-oxo-4-phosphooxybutanoate + L-glutamate</text>
        <dbReference type="Rhea" id="RHEA:16573"/>
        <dbReference type="ChEBI" id="CHEBI:16810"/>
        <dbReference type="ChEBI" id="CHEBI:29985"/>
        <dbReference type="ChEBI" id="CHEBI:58452"/>
        <dbReference type="ChEBI" id="CHEBI:58538"/>
        <dbReference type="EC" id="2.6.1.52"/>
    </reaction>
</comment>
<comment type="cofactor">
    <cofactor evidence="11">
        <name>pyridoxal 5'-phosphate</name>
        <dbReference type="ChEBI" id="CHEBI:597326"/>
    </cofactor>
    <text evidence="11">Binds 1 pyridoxal phosphate per subunit.</text>
</comment>
<dbReference type="NCBIfam" id="NF003764">
    <property type="entry name" value="PRK05355.1"/>
    <property type="match status" value="1"/>
</dbReference>
<dbReference type="InterPro" id="IPR015421">
    <property type="entry name" value="PyrdxlP-dep_Trfase_major"/>
</dbReference>
<feature type="domain" description="Aminotransferase class V" evidence="12">
    <location>
        <begin position="26"/>
        <end position="380"/>
    </location>
</feature>
<evidence type="ECO:0000256" key="11">
    <source>
        <dbReference type="HAMAP-Rule" id="MF_00160"/>
    </source>
</evidence>
<evidence type="ECO:0000256" key="10">
    <source>
        <dbReference type="ARBA" id="ARBA00049007"/>
    </source>
</evidence>
<dbReference type="FunFam" id="3.40.640.10:FF:000010">
    <property type="entry name" value="Phosphoserine aminotransferase"/>
    <property type="match status" value="1"/>
</dbReference>
<comment type="caution">
    <text evidence="11">Lacks conserved residue(s) required for the propagation of feature annotation.</text>
</comment>
<organism evidence="13 14">
    <name type="scientific">Meridianimarinicoccus aquatilis</name>
    <dbReference type="NCBI Taxonomy" id="2552766"/>
    <lineage>
        <taxon>Bacteria</taxon>
        <taxon>Pseudomonadati</taxon>
        <taxon>Pseudomonadota</taxon>
        <taxon>Alphaproteobacteria</taxon>
        <taxon>Rhodobacterales</taxon>
        <taxon>Paracoccaceae</taxon>
        <taxon>Meridianimarinicoccus</taxon>
    </lineage>
</organism>
<dbReference type="RefSeq" id="WP_133343266.1">
    <property type="nucleotide sequence ID" value="NZ_SMZO01000028.1"/>
</dbReference>
<dbReference type="GO" id="GO:0004648">
    <property type="term" value="F:O-phospho-L-serine:2-oxoglutarate aminotransferase activity"/>
    <property type="evidence" value="ECO:0007669"/>
    <property type="project" value="UniProtKB-UniRule"/>
</dbReference>
<dbReference type="InterPro" id="IPR015422">
    <property type="entry name" value="PyrdxlP-dep_Trfase_small"/>
</dbReference>
<dbReference type="UniPathway" id="UPA00135">
    <property type="reaction ID" value="UER00197"/>
</dbReference>
<reference evidence="13 14" key="1">
    <citation type="submission" date="2019-03" db="EMBL/GenBank/DDBJ databases">
        <title>Rhodobacteraceae bacterium SM1902, a new member of the family Rhodobacteraceae isolated from Yantai.</title>
        <authorList>
            <person name="Sun Y."/>
        </authorList>
    </citation>
    <scope>NUCLEOTIDE SEQUENCE [LARGE SCALE GENOMIC DNA]</scope>
    <source>
        <strain evidence="13 14">SM1902</strain>
    </source>
</reference>
<comment type="similarity">
    <text evidence="2 11">Belongs to the class-V pyridoxal-phosphate-dependent aminotransferase family. SerC subfamily.</text>
</comment>
<evidence type="ECO:0000256" key="1">
    <source>
        <dbReference type="ARBA" id="ARBA00005099"/>
    </source>
</evidence>
<dbReference type="PIRSF" id="PIRSF000525">
    <property type="entry name" value="SerC"/>
    <property type="match status" value="1"/>
</dbReference>
<gene>
    <name evidence="11 13" type="primary">serC</name>
    <name evidence="13" type="ORF">E2L05_12620</name>
</gene>
<keyword evidence="14" id="KW-1185">Reference proteome</keyword>
<feature type="binding site" evidence="11">
    <location>
        <begin position="266"/>
        <end position="267"/>
    </location>
    <ligand>
        <name>pyridoxal 5'-phosphate</name>
        <dbReference type="ChEBI" id="CHEBI:597326"/>
    </ligand>
</feature>
<proteinExistence type="inferred from homology"/>
<dbReference type="Pfam" id="PF00266">
    <property type="entry name" value="Aminotran_5"/>
    <property type="match status" value="1"/>
</dbReference>
<feature type="binding site" evidence="11">
    <location>
        <position position="197"/>
    </location>
    <ligand>
        <name>pyridoxal 5'-phosphate</name>
        <dbReference type="ChEBI" id="CHEBI:597326"/>
    </ligand>
</feature>
<accession>A0A4R6AWZ4</accession>
<feature type="binding site" evidence="11">
    <location>
        <position position="173"/>
    </location>
    <ligand>
        <name>pyridoxal 5'-phosphate</name>
        <dbReference type="ChEBI" id="CHEBI:597326"/>
    </ligand>
</feature>
<evidence type="ECO:0000256" key="2">
    <source>
        <dbReference type="ARBA" id="ARBA00006904"/>
    </source>
</evidence>
<comment type="caution">
    <text evidence="13">The sequence shown here is derived from an EMBL/GenBank/DDBJ whole genome shotgun (WGS) entry which is preliminary data.</text>
</comment>
<keyword evidence="4 11" id="KW-0028">Amino-acid biosynthesis</keyword>
<comment type="function">
    <text evidence="11">Catalyzes the reversible conversion of 3-phosphohydroxypyruvate to phosphoserine and of 3-hydroxy-2-oxo-4-phosphonooxybutanoate to phosphohydroxythreonine.</text>
</comment>
<evidence type="ECO:0000256" key="8">
    <source>
        <dbReference type="ARBA" id="ARBA00023299"/>
    </source>
</evidence>
<dbReference type="AlphaFoldDB" id="A0A4R6AWZ4"/>
<evidence type="ECO:0000256" key="9">
    <source>
        <dbReference type="ARBA" id="ARBA00047630"/>
    </source>
</evidence>
<dbReference type="Gene3D" id="3.90.1150.10">
    <property type="entry name" value="Aspartate Aminotransferase, domain 1"/>
    <property type="match status" value="1"/>
</dbReference>
<comment type="subcellular location">
    <subcellularLocation>
        <location evidence="11">Cytoplasm</location>
    </subcellularLocation>
</comment>
<dbReference type="GO" id="GO:0005737">
    <property type="term" value="C:cytoplasm"/>
    <property type="evidence" value="ECO:0007669"/>
    <property type="project" value="UniProtKB-SubCell"/>
</dbReference>
<dbReference type="GO" id="GO:0006564">
    <property type="term" value="P:L-serine biosynthetic process"/>
    <property type="evidence" value="ECO:0007669"/>
    <property type="project" value="UniProtKB-UniRule"/>
</dbReference>
<dbReference type="GO" id="GO:0030170">
    <property type="term" value="F:pyridoxal phosphate binding"/>
    <property type="evidence" value="ECO:0007669"/>
    <property type="project" value="UniProtKB-UniRule"/>
</dbReference>
<dbReference type="EMBL" id="SMZO01000028">
    <property type="protein sequence ID" value="TDL86846.1"/>
    <property type="molecule type" value="Genomic_DNA"/>
</dbReference>
<comment type="catalytic activity">
    <reaction evidence="10 11">
        <text>O-phospho-L-serine + 2-oxoglutarate = 3-phosphooxypyruvate + L-glutamate</text>
        <dbReference type="Rhea" id="RHEA:14329"/>
        <dbReference type="ChEBI" id="CHEBI:16810"/>
        <dbReference type="ChEBI" id="CHEBI:18110"/>
        <dbReference type="ChEBI" id="CHEBI:29985"/>
        <dbReference type="ChEBI" id="CHEBI:57524"/>
        <dbReference type="EC" id="2.6.1.52"/>
    </reaction>
</comment>
<protein>
    <recommendedName>
        <fullName evidence="11">Phosphoserine aminotransferase</fullName>
        <ecNumber evidence="11">2.6.1.52</ecNumber>
    </recommendedName>
    <alternativeName>
        <fullName evidence="11">Phosphohydroxythreonine aminotransferase</fullName>
        <shortName evidence="11">PSAT</shortName>
    </alternativeName>
</protein>
<dbReference type="InterPro" id="IPR000192">
    <property type="entry name" value="Aminotrans_V_dom"/>
</dbReference>
<keyword evidence="6 11" id="KW-0663">Pyridoxal phosphate</keyword>
<feature type="modified residue" description="N6-(pyridoxal phosphate)lysine" evidence="11">
    <location>
        <position position="223"/>
    </location>
</feature>
<dbReference type="OrthoDB" id="9772439at2"/>
<evidence type="ECO:0000256" key="4">
    <source>
        <dbReference type="ARBA" id="ARBA00022605"/>
    </source>
</evidence>
<dbReference type="InterPro" id="IPR015424">
    <property type="entry name" value="PyrdxlP-dep_Trfase"/>
</dbReference>
<dbReference type="PANTHER" id="PTHR43247">
    <property type="entry name" value="PHOSPHOSERINE AMINOTRANSFERASE"/>
    <property type="match status" value="1"/>
</dbReference>
<sequence>MTIVDAKIHPALMGSLSPNVTVDEVINFSPGPTSLPAAVEKTIADSFQTPGLTSLALSHRSPEFLAILNHAAASVRSVMSIPDDYEVLFMHGGGHGQFAAVPLNLCRDPSDIATYVINGTWSLRGKDEAQKYCRAQVVDGSDPETGAYTSFPDLTEADIHPNSKYVYLCSNETVNGIELHRLPKLPDSRRHIPLVIDASSDFSTKPIDWVNSGVGVLFACASKNIGHPGLTLVVVRKDLIGTGKASPLCPGVFNYTTNRDAENLWNTPATFNIEVVGHVMDWIQREGGVDEIECRCIAKAKALYDVIDGSSGFYSTPVTNKSQRSRMNVPFNICGGDEDLTNQFLIRSWEKGMIGLRTLTPFGVGDHLRASLYNGVTLEQTHHLATFMRRFCEKYS</sequence>
<feature type="binding site" evidence="11">
    <location>
        <position position="121"/>
    </location>
    <ligand>
        <name>pyridoxal 5'-phosphate</name>
        <dbReference type="ChEBI" id="CHEBI:597326"/>
    </ligand>
</feature>
<evidence type="ECO:0000256" key="3">
    <source>
        <dbReference type="ARBA" id="ARBA00022576"/>
    </source>
</evidence>
<dbReference type="EC" id="2.6.1.52" evidence="11"/>
<keyword evidence="5 11" id="KW-0808">Transferase</keyword>
<dbReference type="GO" id="GO:0008615">
    <property type="term" value="P:pyridoxine biosynthetic process"/>
    <property type="evidence" value="ECO:0007669"/>
    <property type="project" value="UniProtKB-UniRule"/>
</dbReference>
<keyword evidence="8 11" id="KW-0718">Serine biosynthesis</keyword>
<evidence type="ECO:0000256" key="7">
    <source>
        <dbReference type="ARBA" id="ARBA00023096"/>
    </source>
</evidence>
<evidence type="ECO:0000313" key="14">
    <source>
        <dbReference type="Proteomes" id="UP000294562"/>
    </source>
</evidence>
<dbReference type="Proteomes" id="UP000294562">
    <property type="component" value="Unassembled WGS sequence"/>
</dbReference>
<name>A0A4R6AWZ4_9RHOB</name>
<keyword evidence="3 11" id="KW-0032">Aminotransferase</keyword>
<comment type="pathway">
    <text evidence="1 11">Amino-acid biosynthesis; L-serine biosynthesis; L-serine from 3-phospho-D-glycerate: step 2/3.</text>
</comment>
<comment type="pathway">
    <text evidence="11">Cofactor biosynthesis; pyridoxine 5'-phosphate biosynthesis; pyridoxine 5'-phosphate from D-erythrose 4-phosphate: step 3/5.</text>
</comment>
<evidence type="ECO:0000259" key="12">
    <source>
        <dbReference type="Pfam" id="PF00266"/>
    </source>
</evidence>
<evidence type="ECO:0000256" key="5">
    <source>
        <dbReference type="ARBA" id="ARBA00022679"/>
    </source>
</evidence>
<dbReference type="UniPathway" id="UPA00244">
    <property type="reaction ID" value="UER00311"/>
</dbReference>
<dbReference type="SUPFAM" id="SSF53383">
    <property type="entry name" value="PLP-dependent transferases"/>
    <property type="match status" value="1"/>
</dbReference>
<dbReference type="InterPro" id="IPR022278">
    <property type="entry name" value="Pser_aminoTfrase"/>
</dbReference>
<dbReference type="PANTHER" id="PTHR43247:SF1">
    <property type="entry name" value="PHOSPHOSERINE AMINOTRANSFERASE"/>
    <property type="match status" value="1"/>
</dbReference>
<keyword evidence="11" id="KW-0963">Cytoplasm</keyword>
<comment type="subunit">
    <text evidence="11">Homodimer.</text>
</comment>
<dbReference type="Gene3D" id="3.40.640.10">
    <property type="entry name" value="Type I PLP-dependent aspartate aminotransferase-like (Major domain)"/>
    <property type="match status" value="1"/>
</dbReference>
<evidence type="ECO:0000256" key="6">
    <source>
        <dbReference type="ARBA" id="ARBA00022898"/>
    </source>
</evidence>
<dbReference type="HAMAP" id="MF_00160">
    <property type="entry name" value="SerC_aminotrans_5"/>
    <property type="match status" value="1"/>
</dbReference>
<evidence type="ECO:0000313" key="13">
    <source>
        <dbReference type="EMBL" id="TDL86846.1"/>
    </source>
</evidence>
<keyword evidence="7 11" id="KW-0664">Pyridoxine biosynthesis</keyword>
<feature type="binding site" evidence="11">
    <location>
        <position position="60"/>
    </location>
    <ligand>
        <name>L-glutamate</name>
        <dbReference type="ChEBI" id="CHEBI:29985"/>
    </ligand>
</feature>